<evidence type="ECO:0000256" key="1">
    <source>
        <dbReference type="SAM" id="MobiDB-lite"/>
    </source>
</evidence>
<evidence type="ECO:0000313" key="2">
    <source>
        <dbReference type="EMBL" id="RPB14096.1"/>
    </source>
</evidence>
<accession>A0A3N4KU91</accession>
<feature type="compositionally biased region" description="Polar residues" evidence="1">
    <location>
        <begin position="155"/>
        <end position="165"/>
    </location>
</feature>
<dbReference type="EMBL" id="ML119119">
    <property type="protein sequence ID" value="RPB14096.1"/>
    <property type="molecule type" value="Genomic_DNA"/>
</dbReference>
<feature type="region of interest" description="Disordered" evidence="1">
    <location>
        <begin position="101"/>
        <end position="124"/>
    </location>
</feature>
<feature type="compositionally biased region" description="Low complexity" evidence="1">
    <location>
        <begin position="110"/>
        <end position="124"/>
    </location>
</feature>
<sequence length="173" mass="19621">MQSVSLQTSKQQAKQAEKGKVKYEQRTNERRREESVTPAYLGTGQDKWVKAVRSWLVTVFRVRRSREQALQLLYPARYRKVALAYSSRILAIVPGKALAENHNHNQPVDTSTSTSTSTTTPQTQTLFHPLRSIATRASATNPHGQEKKKSPLFRETNNGQRTTYSARWHVQGG</sequence>
<name>A0A3N4KU91_9PEZI</name>
<dbReference type="Proteomes" id="UP000277580">
    <property type="component" value="Unassembled WGS sequence"/>
</dbReference>
<dbReference type="AlphaFoldDB" id="A0A3N4KU91"/>
<feature type="region of interest" description="Disordered" evidence="1">
    <location>
        <begin position="137"/>
        <end position="173"/>
    </location>
</feature>
<gene>
    <name evidence="2" type="ORF">P167DRAFT_544018</name>
</gene>
<reference evidence="2 3" key="1">
    <citation type="journal article" date="2018" name="Nat. Ecol. Evol.">
        <title>Pezizomycetes genomes reveal the molecular basis of ectomycorrhizal truffle lifestyle.</title>
        <authorList>
            <person name="Murat C."/>
            <person name="Payen T."/>
            <person name="Noel B."/>
            <person name="Kuo A."/>
            <person name="Morin E."/>
            <person name="Chen J."/>
            <person name="Kohler A."/>
            <person name="Krizsan K."/>
            <person name="Balestrini R."/>
            <person name="Da Silva C."/>
            <person name="Montanini B."/>
            <person name="Hainaut M."/>
            <person name="Levati E."/>
            <person name="Barry K.W."/>
            <person name="Belfiori B."/>
            <person name="Cichocki N."/>
            <person name="Clum A."/>
            <person name="Dockter R.B."/>
            <person name="Fauchery L."/>
            <person name="Guy J."/>
            <person name="Iotti M."/>
            <person name="Le Tacon F."/>
            <person name="Lindquist E.A."/>
            <person name="Lipzen A."/>
            <person name="Malagnac F."/>
            <person name="Mello A."/>
            <person name="Molinier V."/>
            <person name="Miyauchi S."/>
            <person name="Poulain J."/>
            <person name="Riccioni C."/>
            <person name="Rubini A."/>
            <person name="Sitrit Y."/>
            <person name="Splivallo R."/>
            <person name="Traeger S."/>
            <person name="Wang M."/>
            <person name="Zifcakova L."/>
            <person name="Wipf D."/>
            <person name="Zambonelli A."/>
            <person name="Paolocci F."/>
            <person name="Nowrousian M."/>
            <person name="Ottonello S."/>
            <person name="Baldrian P."/>
            <person name="Spatafora J.W."/>
            <person name="Henrissat B."/>
            <person name="Nagy L.G."/>
            <person name="Aury J.M."/>
            <person name="Wincker P."/>
            <person name="Grigoriev I.V."/>
            <person name="Bonfante P."/>
            <person name="Martin F.M."/>
        </authorList>
    </citation>
    <scope>NUCLEOTIDE SEQUENCE [LARGE SCALE GENOMIC DNA]</scope>
    <source>
        <strain evidence="2 3">CCBAS932</strain>
    </source>
</reference>
<protein>
    <submittedName>
        <fullName evidence="2">Uncharacterized protein</fullName>
    </submittedName>
</protein>
<proteinExistence type="predicted"/>
<feature type="compositionally biased region" description="Basic and acidic residues" evidence="1">
    <location>
        <begin position="15"/>
        <end position="35"/>
    </location>
</feature>
<keyword evidence="3" id="KW-1185">Reference proteome</keyword>
<evidence type="ECO:0000313" key="3">
    <source>
        <dbReference type="Proteomes" id="UP000277580"/>
    </source>
</evidence>
<dbReference type="InParanoid" id="A0A3N4KU91"/>
<feature type="compositionally biased region" description="Polar residues" evidence="1">
    <location>
        <begin position="1"/>
        <end position="14"/>
    </location>
</feature>
<organism evidence="2 3">
    <name type="scientific">Morchella conica CCBAS932</name>
    <dbReference type="NCBI Taxonomy" id="1392247"/>
    <lineage>
        <taxon>Eukaryota</taxon>
        <taxon>Fungi</taxon>
        <taxon>Dikarya</taxon>
        <taxon>Ascomycota</taxon>
        <taxon>Pezizomycotina</taxon>
        <taxon>Pezizomycetes</taxon>
        <taxon>Pezizales</taxon>
        <taxon>Morchellaceae</taxon>
        <taxon>Morchella</taxon>
    </lineage>
</organism>
<feature type="region of interest" description="Disordered" evidence="1">
    <location>
        <begin position="1"/>
        <end position="37"/>
    </location>
</feature>